<evidence type="ECO:0000256" key="7">
    <source>
        <dbReference type="SAM" id="Phobius"/>
    </source>
</evidence>
<dbReference type="PANTHER" id="PTHR32385">
    <property type="entry name" value="MANNOSYL PHOSPHORYLINOSITOL CERAMIDE SYNTHASE"/>
    <property type="match status" value="1"/>
</dbReference>
<evidence type="ECO:0000256" key="4">
    <source>
        <dbReference type="ARBA" id="ARBA00022692"/>
    </source>
</evidence>
<evidence type="ECO:0000313" key="9">
    <source>
        <dbReference type="Proteomes" id="UP001172684"/>
    </source>
</evidence>
<comment type="subcellular location">
    <subcellularLocation>
        <location evidence="1">Membrane</location>
    </subcellularLocation>
</comment>
<evidence type="ECO:0000313" key="8">
    <source>
        <dbReference type="EMBL" id="KAJ9657620.1"/>
    </source>
</evidence>
<evidence type="ECO:0000256" key="6">
    <source>
        <dbReference type="ARBA" id="ARBA00023136"/>
    </source>
</evidence>
<feature type="transmembrane region" description="Helical" evidence="7">
    <location>
        <begin position="6"/>
        <end position="32"/>
    </location>
</feature>
<dbReference type="PANTHER" id="PTHR32385:SF20">
    <property type="entry name" value="MANNOSYL PHOSPHORYLINOSITOL CERAMIDE SYNTHASE CSH1-RELATED"/>
    <property type="match status" value="1"/>
</dbReference>
<keyword evidence="6 7" id="KW-0472">Membrane</keyword>
<dbReference type="EMBL" id="JAPDRL010000098">
    <property type="protein sequence ID" value="KAJ9657620.1"/>
    <property type="molecule type" value="Genomic_DNA"/>
</dbReference>
<keyword evidence="9" id="KW-1185">Reference proteome</keyword>
<sequence length="340" mass="39528">MRKGVLFFLVFNLFVVALLVHSVWSLLMLLVVDGSEDAISRAELPAPGSDTIGDRPQLIPKIIHQTYINDSIPLVWQEAQKSCMDLHSDYEYKMWTDEKARAFVAAEYPWFLETFDGYTHPIQRADAIRYFVLAHYGGIYIDLDDGCNRRLDPLLAYPAWVRRTVPTGISNDAMGAVPRHPFFLRVIDELPKYDRNWLLPYITVMGSTGPLFLSVVWRRYNTEGLGRDGGRVRVLFPDEYNNHPWSFFIHHLGNSWHEKDVQFIFWMGRHWVFLVVAGFATAGVVFAVFWWGYGTFLSSGRLRGPPLRQRLRWFSRRRRRRTSSAAESELELLSRDHTKV</sequence>
<organism evidence="8 9">
    <name type="scientific">Coniosporium apollinis</name>
    <dbReference type="NCBI Taxonomy" id="61459"/>
    <lineage>
        <taxon>Eukaryota</taxon>
        <taxon>Fungi</taxon>
        <taxon>Dikarya</taxon>
        <taxon>Ascomycota</taxon>
        <taxon>Pezizomycotina</taxon>
        <taxon>Dothideomycetes</taxon>
        <taxon>Dothideomycetes incertae sedis</taxon>
        <taxon>Coniosporium</taxon>
    </lineage>
</organism>
<keyword evidence="5 7" id="KW-1133">Transmembrane helix</keyword>
<dbReference type="InterPro" id="IPR007577">
    <property type="entry name" value="GlycoTrfase_DXD_sugar-bd_CS"/>
</dbReference>
<comment type="caution">
    <text evidence="8">The sequence shown here is derived from an EMBL/GenBank/DDBJ whole genome shotgun (WGS) entry which is preliminary data.</text>
</comment>
<evidence type="ECO:0000256" key="2">
    <source>
        <dbReference type="ARBA" id="ARBA00009003"/>
    </source>
</evidence>
<name>A0ABQ9NHK6_9PEZI</name>
<keyword evidence="4 7" id="KW-0812">Transmembrane</keyword>
<feature type="transmembrane region" description="Helical" evidence="7">
    <location>
        <begin position="271"/>
        <end position="293"/>
    </location>
</feature>
<dbReference type="InterPro" id="IPR051706">
    <property type="entry name" value="Glycosyltransferase_domain"/>
</dbReference>
<gene>
    <name evidence="8" type="primary">CSH1_3</name>
    <name evidence="8" type="ORF">H2201_008125</name>
</gene>
<dbReference type="Proteomes" id="UP001172684">
    <property type="component" value="Unassembled WGS sequence"/>
</dbReference>
<dbReference type="Gene3D" id="3.90.550.20">
    <property type="match status" value="1"/>
</dbReference>
<proteinExistence type="inferred from homology"/>
<accession>A0ABQ9NHK6</accession>
<keyword evidence="3" id="KW-0808">Transferase</keyword>
<dbReference type="InterPro" id="IPR029044">
    <property type="entry name" value="Nucleotide-diphossugar_trans"/>
</dbReference>
<evidence type="ECO:0000256" key="1">
    <source>
        <dbReference type="ARBA" id="ARBA00004370"/>
    </source>
</evidence>
<comment type="similarity">
    <text evidence="2">Belongs to the glycosyltransferase 32 family.</text>
</comment>
<evidence type="ECO:0000256" key="3">
    <source>
        <dbReference type="ARBA" id="ARBA00022679"/>
    </source>
</evidence>
<protein>
    <submittedName>
        <fullName evidence="8">CSG1/SUR1-like protein</fullName>
    </submittedName>
</protein>
<evidence type="ECO:0000256" key="5">
    <source>
        <dbReference type="ARBA" id="ARBA00022989"/>
    </source>
</evidence>
<reference evidence="8" key="1">
    <citation type="submission" date="2022-10" db="EMBL/GenBank/DDBJ databases">
        <title>Culturing micro-colonial fungi from biological soil crusts in the Mojave desert and describing Neophaeococcomyces mojavensis, and introducing the new genera and species Taxawa tesnikishii.</title>
        <authorList>
            <person name="Kurbessoian T."/>
            <person name="Stajich J.E."/>
        </authorList>
    </citation>
    <scope>NUCLEOTIDE SEQUENCE</scope>
    <source>
        <strain evidence="8">TK_1</strain>
    </source>
</reference>
<dbReference type="Pfam" id="PF04488">
    <property type="entry name" value="Gly_transf_sug"/>
    <property type="match status" value="1"/>
</dbReference>
<feature type="transmembrane region" description="Helical" evidence="7">
    <location>
        <begin position="198"/>
        <end position="217"/>
    </location>
</feature>
<dbReference type="SUPFAM" id="SSF53448">
    <property type="entry name" value="Nucleotide-diphospho-sugar transferases"/>
    <property type="match status" value="1"/>
</dbReference>